<evidence type="ECO:0000313" key="1">
    <source>
        <dbReference type="EMBL" id="VBB17013.1"/>
    </source>
</evidence>
<evidence type="ECO:0000313" key="2">
    <source>
        <dbReference type="Proteomes" id="UP000268684"/>
    </source>
</evidence>
<organism evidence="1 2">
    <name type="scientific">Burkholderia stabilis</name>
    <dbReference type="NCBI Taxonomy" id="95485"/>
    <lineage>
        <taxon>Bacteria</taxon>
        <taxon>Pseudomonadati</taxon>
        <taxon>Pseudomonadota</taxon>
        <taxon>Betaproteobacteria</taxon>
        <taxon>Burkholderiales</taxon>
        <taxon>Burkholderiaceae</taxon>
        <taxon>Burkholderia</taxon>
        <taxon>Burkholderia cepacia complex</taxon>
    </lineage>
</organism>
<gene>
    <name evidence="1" type="ORF">BSTAB16_7228</name>
</gene>
<keyword evidence="2" id="KW-1185">Reference proteome</keyword>
<dbReference type="EMBL" id="LR025744">
    <property type="protein sequence ID" value="VBB17013.1"/>
    <property type="molecule type" value="Genomic_DNA"/>
</dbReference>
<dbReference type="AlphaFoldDB" id="A0AAJ5T929"/>
<protein>
    <recommendedName>
        <fullName evidence="3">SHOCT domain-containing protein</fullName>
    </recommendedName>
</protein>
<reference evidence="1 2" key="1">
    <citation type="submission" date="2017-11" db="EMBL/GenBank/DDBJ databases">
        <authorList>
            <person name="Seth-Smith MB H."/>
        </authorList>
    </citation>
    <scope>NUCLEOTIDE SEQUENCE [LARGE SCALE GENOMIC DNA]</scope>
    <source>
        <strain evidence="1">E</strain>
    </source>
</reference>
<dbReference type="Proteomes" id="UP000268684">
    <property type="component" value="Chromosome III"/>
</dbReference>
<accession>A0AAJ5T929</accession>
<sequence>MGRLIVFLILGFVAYSVLKQSQKVARVFEPPQRRACRPEPETLDVVTREGQARPTTNAQDWADEVKRSYDLFKAGALTKEEFEQVKTQLLAKVGAEA</sequence>
<name>A0AAJ5T929_9BURK</name>
<proteinExistence type="predicted"/>
<evidence type="ECO:0008006" key="3">
    <source>
        <dbReference type="Google" id="ProtNLM"/>
    </source>
</evidence>